<proteinExistence type="predicted"/>
<feature type="non-terminal residue" evidence="1">
    <location>
        <position position="1"/>
    </location>
</feature>
<comment type="caution">
    <text evidence="1">The sequence shown here is derived from an EMBL/GenBank/DDBJ whole genome shotgun (WGS) entry which is preliminary data.</text>
</comment>
<dbReference type="Proteomes" id="UP000287651">
    <property type="component" value="Unassembled WGS sequence"/>
</dbReference>
<organism evidence="1 2">
    <name type="scientific">Ensete ventricosum</name>
    <name type="common">Abyssinian banana</name>
    <name type="synonym">Musa ensete</name>
    <dbReference type="NCBI Taxonomy" id="4639"/>
    <lineage>
        <taxon>Eukaryota</taxon>
        <taxon>Viridiplantae</taxon>
        <taxon>Streptophyta</taxon>
        <taxon>Embryophyta</taxon>
        <taxon>Tracheophyta</taxon>
        <taxon>Spermatophyta</taxon>
        <taxon>Magnoliopsida</taxon>
        <taxon>Liliopsida</taxon>
        <taxon>Zingiberales</taxon>
        <taxon>Musaceae</taxon>
        <taxon>Ensete</taxon>
    </lineage>
</organism>
<gene>
    <name evidence="1" type="ORF">B296_00020801</name>
</gene>
<protein>
    <submittedName>
        <fullName evidence="1">Uncharacterized protein</fullName>
    </submittedName>
</protein>
<evidence type="ECO:0000313" key="1">
    <source>
        <dbReference type="EMBL" id="RRT69728.1"/>
    </source>
</evidence>
<sequence>LFSPYGEIIELRMIKDQEGNSKVHGKSIHVALSSDQDSLFFGNLHKGRTWFIIWVFNNLIC</sequence>
<dbReference type="AlphaFoldDB" id="A0A427A0I5"/>
<accession>A0A427A0I5</accession>
<dbReference type="EMBL" id="AMZH03004253">
    <property type="protein sequence ID" value="RRT69728.1"/>
    <property type="molecule type" value="Genomic_DNA"/>
</dbReference>
<reference evidence="1 2" key="1">
    <citation type="journal article" date="2014" name="Agronomy (Basel)">
        <title>A Draft Genome Sequence for Ensete ventricosum, the Drought-Tolerant Tree Against Hunger.</title>
        <authorList>
            <person name="Harrison J."/>
            <person name="Moore K.A."/>
            <person name="Paszkiewicz K."/>
            <person name="Jones T."/>
            <person name="Grant M."/>
            <person name="Ambacheew D."/>
            <person name="Muzemil S."/>
            <person name="Studholme D.J."/>
        </authorList>
    </citation>
    <scope>NUCLEOTIDE SEQUENCE [LARGE SCALE GENOMIC DNA]</scope>
</reference>
<name>A0A427A0I5_ENSVE</name>
<evidence type="ECO:0000313" key="2">
    <source>
        <dbReference type="Proteomes" id="UP000287651"/>
    </source>
</evidence>